<dbReference type="GO" id="GO:0033148">
    <property type="term" value="P:positive regulation of intracellular estrogen receptor signaling pathway"/>
    <property type="evidence" value="ECO:0007669"/>
    <property type="project" value="TreeGrafter"/>
</dbReference>
<evidence type="ECO:0000313" key="2">
    <source>
        <dbReference type="Proteomes" id="UP000515203"/>
    </source>
</evidence>
<dbReference type="RefSeq" id="XP_023578351.1">
    <property type="nucleotide sequence ID" value="XM_023722583.1"/>
</dbReference>
<reference evidence="3 4" key="1">
    <citation type="submission" date="2025-04" db="UniProtKB">
        <authorList>
            <consortium name="RefSeq"/>
        </authorList>
    </citation>
    <scope>IDENTIFICATION</scope>
</reference>
<dbReference type="Pfam" id="PF15547">
    <property type="entry name" value="C1ORF64"/>
    <property type="match status" value="1"/>
</dbReference>
<accession>A0A6P6F1H3</accession>
<dbReference type="Proteomes" id="UP000515203">
    <property type="component" value="Unplaced"/>
</dbReference>
<dbReference type="InterPro" id="IPR027852">
    <property type="entry name" value="C1ORF64"/>
</dbReference>
<keyword evidence="2" id="KW-1185">Reference proteome</keyword>
<protein>
    <submittedName>
        <fullName evidence="3 4">Steroid receptor-associated and regulated protein</fullName>
    </submittedName>
</protein>
<dbReference type="GO" id="GO:0030331">
    <property type="term" value="F:nuclear estrogen receptor binding"/>
    <property type="evidence" value="ECO:0007669"/>
    <property type="project" value="TreeGrafter"/>
</dbReference>
<dbReference type="RefSeq" id="XP_004637825.1">
    <property type="nucleotide sequence ID" value="XM_004637768.2"/>
</dbReference>
<dbReference type="PANTHER" id="PTHR38494">
    <property type="entry name" value="STEROID RECEPTOR-ASSOCIATED AND REGULATED PROTEIN"/>
    <property type="match status" value="1"/>
</dbReference>
<evidence type="ECO:0000256" key="1">
    <source>
        <dbReference type="SAM" id="MobiDB-lite"/>
    </source>
</evidence>
<dbReference type="GO" id="GO:0005634">
    <property type="term" value="C:nucleus"/>
    <property type="evidence" value="ECO:0007669"/>
    <property type="project" value="TreeGrafter"/>
</dbReference>
<dbReference type="AlphaFoldDB" id="A0A6P6F1H3"/>
<gene>
    <name evidence="3 4" type="primary">Srarp</name>
</gene>
<sequence>MAPSEDPRNWRSMLKDTVDLETVSGGKPAQPQAIPKAHVTFIIDCARGKQLSLAAPPVPPQVPTPRKSPVTPSMKTYIVFCRENQAPTTQGIPLERWHSAQAKNTLVPCPGAQAPTSHPASLCSPQELPRAKRSPQKVRAAASSPWGAVKGSLKKALSSCVCGQAD</sequence>
<dbReference type="CTD" id="149563"/>
<evidence type="ECO:0000313" key="4">
    <source>
        <dbReference type="RefSeq" id="XP_023578351.1"/>
    </source>
</evidence>
<evidence type="ECO:0000313" key="3">
    <source>
        <dbReference type="RefSeq" id="XP_004637825.1"/>
    </source>
</evidence>
<dbReference type="PANTHER" id="PTHR38494:SF1">
    <property type="entry name" value="STEROID RECEPTOR-ASSOCIATED AND REGULATED PROTEIN"/>
    <property type="match status" value="1"/>
</dbReference>
<keyword evidence="3 4" id="KW-0675">Receptor</keyword>
<organism evidence="2 4">
    <name type="scientific">Octodon degus</name>
    <name type="common">Degu</name>
    <name type="synonym">Sciurus degus</name>
    <dbReference type="NCBI Taxonomy" id="10160"/>
    <lineage>
        <taxon>Eukaryota</taxon>
        <taxon>Metazoa</taxon>
        <taxon>Chordata</taxon>
        <taxon>Craniata</taxon>
        <taxon>Vertebrata</taxon>
        <taxon>Euteleostomi</taxon>
        <taxon>Mammalia</taxon>
        <taxon>Eutheria</taxon>
        <taxon>Euarchontoglires</taxon>
        <taxon>Glires</taxon>
        <taxon>Rodentia</taxon>
        <taxon>Hystricomorpha</taxon>
        <taxon>Octodontidae</taxon>
        <taxon>Octodon</taxon>
    </lineage>
</organism>
<dbReference type="GO" id="GO:0005737">
    <property type="term" value="C:cytoplasm"/>
    <property type="evidence" value="ECO:0007669"/>
    <property type="project" value="TreeGrafter"/>
</dbReference>
<dbReference type="GeneID" id="101578934"/>
<name>A0A6P6F1H3_OCTDE</name>
<dbReference type="OrthoDB" id="9451422at2759"/>
<proteinExistence type="predicted"/>
<feature type="region of interest" description="Disordered" evidence="1">
    <location>
        <begin position="110"/>
        <end position="148"/>
    </location>
</feature>